<gene>
    <name evidence="3" type="primary">LOC109474404</name>
</gene>
<reference evidence="3" key="1">
    <citation type="submission" date="2025-08" db="UniProtKB">
        <authorList>
            <consortium name="RefSeq"/>
        </authorList>
    </citation>
    <scope>IDENTIFICATION</scope>
    <source>
        <tissue evidence="3">Gonad</tissue>
    </source>
</reference>
<accession>A0A6P4Z8P9</accession>
<feature type="compositionally biased region" description="Basic and acidic residues" evidence="1">
    <location>
        <begin position="142"/>
        <end position="151"/>
    </location>
</feature>
<dbReference type="KEGG" id="bbel:109474404"/>
<feature type="compositionally biased region" description="Polar residues" evidence="1">
    <location>
        <begin position="153"/>
        <end position="165"/>
    </location>
</feature>
<proteinExistence type="predicted"/>
<feature type="compositionally biased region" description="Low complexity" evidence="1">
    <location>
        <begin position="98"/>
        <end position="109"/>
    </location>
</feature>
<keyword evidence="2" id="KW-1185">Reference proteome</keyword>
<feature type="compositionally biased region" description="Basic residues" evidence="1">
    <location>
        <begin position="81"/>
        <end position="95"/>
    </location>
</feature>
<protein>
    <submittedName>
        <fullName evidence="3">Uncharacterized protein LOC109474404</fullName>
    </submittedName>
</protein>
<dbReference type="RefSeq" id="XP_019630259.1">
    <property type="nucleotide sequence ID" value="XM_019774700.1"/>
</dbReference>
<feature type="compositionally biased region" description="Pro residues" evidence="1">
    <location>
        <begin position="512"/>
        <end position="522"/>
    </location>
</feature>
<organism evidence="2 3">
    <name type="scientific">Branchiostoma belcheri</name>
    <name type="common">Amphioxus</name>
    <dbReference type="NCBI Taxonomy" id="7741"/>
    <lineage>
        <taxon>Eukaryota</taxon>
        <taxon>Metazoa</taxon>
        <taxon>Chordata</taxon>
        <taxon>Cephalochordata</taxon>
        <taxon>Leptocardii</taxon>
        <taxon>Amphioxiformes</taxon>
        <taxon>Branchiostomatidae</taxon>
        <taxon>Branchiostoma</taxon>
    </lineage>
</organism>
<evidence type="ECO:0000313" key="2">
    <source>
        <dbReference type="Proteomes" id="UP000515135"/>
    </source>
</evidence>
<evidence type="ECO:0000256" key="1">
    <source>
        <dbReference type="SAM" id="MobiDB-lite"/>
    </source>
</evidence>
<feature type="compositionally biased region" description="Polar residues" evidence="1">
    <location>
        <begin position="301"/>
        <end position="310"/>
    </location>
</feature>
<sequence length="522" mass="53097">MPPWLGLLPSLFPRPLRPTPILSLKNELANKSAGEKSLSEEYIVGVLTPKHPGPRDSKILNFELLTHYFPQQADPDYVPGPRRRRPANRRPRAPRPRPVAATTPAAPAARDPPRVPLTALGNPRGTPSSSVSGSARQGQTNNRDDQSHDGDATPSNPTQGRTSPYQHDRQAPRSSPPPGGPRPGSVILPPSSGTPSEPVPAGPAREGSKRAVTVGTSESTARDHAGAEQSNPARTGGSAVPVPRGDEQSIPVPARGSAVPVPEGDDEPVPVRTRGPAAPVPSLPFLLGTPTRCVRGHARAEQSNPAQTGGSAVPVPGGDEQSIPVLAGGSAVPVPGGDEQSVPVLAGGSAVPVPGGDEQSIPVLAGGSAVPVPGGDEQSIPVLAGGSAVPVPGGDEQSIPVLAGGSAVPVPGGDEQSIPVLAGGSAVPVPGGDEQSVPVLAGGSAVPVPGGDDDSVSASTREGVPDPSFKPRNTQSTIDEPSDNDSSRQSQSPRNKFRFDPPPTRLSARLAPFPPKFPVSIS</sequence>
<evidence type="ECO:0000313" key="3">
    <source>
        <dbReference type="RefSeq" id="XP_019630259.1"/>
    </source>
</evidence>
<dbReference type="GeneID" id="109474404"/>
<dbReference type="AlphaFoldDB" id="A0A6P4Z8P9"/>
<feature type="compositionally biased region" description="Polar residues" evidence="1">
    <location>
        <begin position="125"/>
        <end position="141"/>
    </location>
</feature>
<dbReference type="Proteomes" id="UP000515135">
    <property type="component" value="Unplaced"/>
</dbReference>
<name>A0A6P4Z8P9_BRABE</name>
<feature type="region of interest" description="Disordered" evidence="1">
    <location>
        <begin position="71"/>
        <end position="522"/>
    </location>
</feature>
<dbReference type="OrthoDB" id="3048779at2759"/>